<accession>A0ABQ8HZN7</accession>
<keyword evidence="2" id="KW-1185">Reference proteome</keyword>
<reference evidence="1 2" key="1">
    <citation type="submission" date="2021-02" db="EMBL/GenBank/DDBJ databases">
        <title>Plant Genome Project.</title>
        <authorList>
            <person name="Zhang R.-G."/>
        </authorList>
    </citation>
    <scope>NUCLEOTIDE SEQUENCE [LARGE SCALE GENOMIC DNA]</scope>
    <source>
        <tissue evidence="1">Leaves</tissue>
    </source>
</reference>
<protein>
    <submittedName>
        <fullName evidence="1">Uncharacterized protein</fullName>
    </submittedName>
</protein>
<dbReference type="PANTHER" id="PTHR34539">
    <property type="entry name" value="T6J4.11 PROTEIN"/>
    <property type="match status" value="1"/>
</dbReference>
<evidence type="ECO:0000313" key="2">
    <source>
        <dbReference type="Proteomes" id="UP000827721"/>
    </source>
</evidence>
<evidence type="ECO:0000313" key="1">
    <source>
        <dbReference type="EMBL" id="KAH7569840.1"/>
    </source>
</evidence>
<dbReference type="PANTHER" id="PTHR34539:SF19">
    <property type="entry name" value="T6J4.11 PROTEIN"/>
    <property type="match status" value="1"/>
</dbReference>
<proteinExistence type="predicted"/>
<dbReference type="Proteomes" id="UP000827721">
    <property type="component" value="Unassembled WGS sequence"/>
</dbReference>
<dbReference type="EMBL" id="JAFEMO010000005">
    <property type="protein sequence ID" value="KAH7569840.1"/>
    <property type="molecule type" value="Genomic_DNA"/>
</dbReference>
<organism evidence="1 2">
    <name type="scientific">Xanthoceras sorbifolium</name>
    <dbReference type="NCBI Taxonomy" id="99658"/>
    <lineage>
        <taxon>Eukaryota</taxon>
        <taxon>Viridiplantae</taxon>
        <taxon>Streptophyta</taxon>
        <taxon>Embryophyta</taxon>
        <taxon>Tracheophyta</taxon>
        <taxon>Spermatophyta</taxon>
        <taxon>Magnoliopsida</taxon>
        <taxon>eudicotyledons</taxon>
        <taxon>Gunneridae</taxon>
        <taxon>Pentapetalae</taxon>
        <taxon>rosids</taxon>
        <taxon>malvids</taxon>
        <taxon>Sapindales</taxon>
        <taxon>Sapindaceae</taxon>
        <taxon>Xanthoceroideae</taxon>
        <taxon>Xanthoceras</taxon>
    </lineage>
</organism>
<gene>
    <name evidence="1" type="ORF">JRO89_XS05G0007000</name>
</gene>
<sequence>MMKRQRGKRMIKMDWRVAIWLSTTSALGADEIFYGWLRLGNGQWAHVFSWVGTLGSPYFDGIFHPLTCYSSHGDQSPDGSYNYFNIISTRVICNKKRARDDSAESEFDVPEVKRLRDDLLSAFLDETFPDPEIQDLDSVMKSFQQEISACSSSPVEVVDLTSSESGESQPDLGYLREASDDELGLPPSIVSSLEAKNDEFTELVRVSSESSGIGEFWGFEDHVPSYDSFELGISEINSSNLSEYVGFEEGLFDYSNVYFDSTGIADLQWRHET</sequence>
<comment type="caution">
    <text evidence="1">The sequence shown here is derived from an EMBL/GenBank/DDBJ whole genome shotgun (WGS) entry which is preliminary data.</text>
</comment>
<name>A0ABQ8HZN7_9ROSI</name>